<dbReference type="EMBL" id="JAOYOD010000001">
    <property type="protein sequence ID" value="MCV9386195.1"/>
    <property type="molecule type" value="Genomic_DNA"/>
</dbReference>
<accession>A0ABT3CR90</accession>
<dbReference type="SUPFAM" id="SSF54637">
    <property type="entry name" value="Thioesterase/thiol ester dehydrase-isomerase"/>
    <property type="match status" value="1"/>
</dbReference>
<name>A0ABT3CR90_9BACT</name>
<dbReference type="InterPro" id="IPR029069">
    <property type="entry name" value="HotDog_dom_sf"/>
</dbReference>
<dbReference type="Proteomes" id="UP001300692">
    <property type="component" value="Unassembled WGS sequence"/>
</dbReference>
<protein>
    <submittedName>
        <fullName evidence="1">Acyl-CoA thioesterase</fullName>
    </submittedName>
</protein>
<gene>
    <name evidence="1" type="ORF">N7U62_05940</name>
</gene>
<dbReference type="Gene3D" id="3.10.129.10">
    <property type="entry name" value="Hotdog Thioesterase"/>
    <property type="match status" value="1"/>
</dbReference>
<comment type="caution">
    <text evidence="1">The sequence shown here is derived from an EMBL/GenBank/DDBJ whole genome shotgun (WGS) entry which is preliminary data.</text>
</comment>
<organism evidence="1 2">
    <name type="scientific">Reichenbachiella ulvae</name>
    <dbReference type="NCBI Taxonomy" id="2980104"/>
    <lineage>
        <taxon>Bacteria</taxon>
        <taxon>Pseudomonadati</taxon>
        <taxon>Bacteroidota</taxon>
        <taxon>Cytophagia</taxon>
        <taxon>Cytophagales</taxon>
        <taxon>Reichenbachiellaceae</taxon>
        <taxon>Reichenbachiella</taxon>
    </lineage>
</organism>
<proteinExistence type="predicted"/>
<keyword evidence="2" id="KW-1185">Reference proteome</keyword>
<evidence type="ECO:0000313" key="2">
    <source>
        <dbReference type="Proteomes" id="UP001300692"/>
    </source>
</evidence>
<dbReference type="RefSeq" id="WP_264136980.1">
    <property type="nucleotide sequence ID" value="NZ_JAOYOD010000001.1"/>
</dbReference>
<reference evidence="1 2" key="1">
    <citation type="submission" date="2022-10" db="EMBL/GenBank/DDBJ databases">
        <title>Comparative genomics and taxonomic characterization of three novel marine species of genus Reichenbachiella exhibiting antioxidant and polysaccharide degradation activities.</title>
        <authorList>
            <person name="Muhammad N."/>
            <person name="Lee Y.-J."/>
            <person name="Ko J."/>
            <person name="Kim S.-G."/>
        </authorList>
    </citation>
    <scope>NUCLEOTIDE SEQUENCE [LARGE SCALE GENOMIC DNA]</scope>
    <source>
        <strain evidence="1 2">ABR2-5</strain>
    </source>
</reference>
<sequence length="176" mass="21363">MFQFDPEKKYEKTTKTRSVIRFQDCDPLRHLNNAKYFDYYFNGREDQVPKLYDMQNSEIYRAFDAIWVVYNHQISYLRSAGMGEWVKLYSRIIWFDQNSLIVEYFMTDDAETQLKNILWSKMKFVDAAGKVTDHPDRLMEFLKAVSFDDFKDKALNFDERLQEVKQEVKSQHIRYR</sequence>
<dbReference type="CDD" id="cd00586">
    <property type="entry name" value="4HBT"/>
    <property type="match status" value="1"/>
</dbReference>
<evidence type="ECO:0000313" key="1">
    <source>
        <dbReference type="EMBL" id="MCV9386195.1"/>
    </source>
</evidence>
<dbReference type="Pfam" id="PF13279">
    <property type="entry name" value="4HBT_2"/>
    <property type="match status" value="1"/>
</dbReference>